<evidence type="ECO:0000256" key="6">
    <source>
        <dbReference type="ARBA" id="ARBA00022741"/>
    </source>
</evidence>
<evidence type="ECO:0000256" key="10">
    <source>
        <dbReference type="ARBA" id="ARBA00023065"/>
    </source>
</evidence>
<dbReference type="InterPro" id="IPR050053">
    <property type="entry name" value="ATPase_alpha/beta_chains"/>
</dbReference>
<keyword evidence="10" id="KW-0406">Ion transport</keyword>
<organism evidence="19 20">
    <name type="scientific">Vitis vinifera</name>
    <name type="common">Grape</name>
    <dbReference type="NCBI Taxonomy" id="29760"/>
    <lineage>
        <taxon>Eukaryota</taxon>
        <taxon>Viridiplantae</taxon>
        <taxon>Streptophyta</taxon>
        <taxon>Embryophyta</taxon>
        <taxon>Tracheophyta</taxon>
        <taxon>Spermatophyta</taxon>
        <taxon>Magnoliopsida</taxon>
        <taxon>eudicotyledons</taxon>
        <taxon>Gunneridae</taxon>
        <taxon>Pentapetalae</taxon>
        <taxon>rosids</taxon>
        <taxon>Vitales</taxon>
        <taxon>Vitaceae</taxon>
        <taxon>Viteae</taxon>
        <taxon>Vitis</taxon>
    </lineage>
</organism>
<evidence type="ECO:0000313" key="20">
    <source>
        <dbReference type="Proteomes" id="UP001227230"/>
    </source>
</evidence>
<accession>A0ABY9C7K4</accession>
<reference evidence="19 20" key="1">
    <citation type="journal article" date="2023" name="Hortic Res">
        <title>The complete reference genome for grapevine (Vitis vinifera L.) genetics and breeding.</title>
        <authorList>
            <person name="Shi X."/>
            <person name="Cao S."/>
            <person name="Wang X."/>
            <person name="Huang S."/>
            <person name="Wang Y."/>
            <person name="Liu Z."/>
            <person name="Liu W."/>
            <person name="Leng X."/>
            <person name="Peng Y."/>
            <person name="Wang N."/>
            <person name="Wang Y."/>
            <person name="Ma Z."/>
            <person name="Xu X."/>
            <person name="Zhang F."/>
            <person name="Xue H."/>
            <person name="Zhong H."/>
            <person name="Wang Y."/>
            <person name="Zhang K."/>
            <person name="Velt A."/>
            <person name="Avia K."/>
            <person name="Holtgrawe D."/>
            <person name="Grimplet J."/>
            <person name="Matus J.T."/>
            <person name="Ware D."/>
            <person name="Wu X."/>
            <person name="Wang H."/>
            <person name="Liu C."/>
            <person name="Fang Y."/>
            <person name="Rustenholz C."/>
            <person name="Cheng Z."/>
            <person name="Xiao H."/>
            <person name="Zhou Y."/>
        </authorList>
    </citation>
    <scope>NUCLEOTIDE SEQUENCE [LARGE SCALE GENOMIC DNA]</scope>
    <source>
        <strain evidence="20">cv. Pinot noir / PN40024</strain>
        <tissue evidence="19">Leaf</tissue>
    </source>
</reference>
<evidence type="ECO:0000256" key="3">
    <source>
        <dbReference type="ARBA" id="ARBA00008936"/>
    </source>
</evidence>
<evidence type="ECO:0000256" key="15">
    <source>
        <dbReference type="ARBA" id="ARBA00042624"/>
    </source>
</evidence>
<sequence length="212" mass="23937">MELINNIAKGHGGVFVFGGVSERTREGNDLYMEMKEYGVINEQNISESKVALVYDQMNEPSGACMRVGLTALTMAEYFRDVNEQDVLLFIENIFHFIQAGSEVSALLGRMPSTVAPALMFQMKVPKQFWVDAVSTAYFLINRMPTVVLKGDILYKLIDPQKSLFPIEPRIFGCTCYVRDTRPFVTKLDPKASWGTQDYKRAIDVSRLISISI</sequence>
<keyword evidence="5" id="KW-0813">Transport</keyword>
<evidence type="ECO:0000256" key="1">
    <source>
        <dbReference type="ARBA" id="ARBA00003086"/>
    </source>
</evidence>
<evidence type="ECO:0000256" key="4">
    <source>
        <dbReference type="ARBA" id="ARBA00012473"/>
    </source>
</evidence>
<comment type="function">
    <text evidence="1">Mitochondrial membrane ATP synthase (F(1)F(0) ATP synthase or Complex V) produces ATP from ADP in the presence of a proton gradient across the membrane which is generated by electron transport complexes of the respiratory chain. F-type ATPases consist of two structural domains, F(1) - containing the extramembraneous catalytic core, and F(0) - containing the membrane proton channel, linked together by a central stalk and a peripheral stalk. During catalysis, ATP synthesis in the catalytic domain of F(1) is coupled via a rotary mechanism of the central stalk subunits to proton translocation. Subunits alpha and beta form the catalytic core in F(1). Rotation of the central stalk against the surrounding alpha(3)beta(3) subunits leads to hydrolysis of ATP in three separate catalytic sites on the beta subunits.</text>
</comment>
<gene>
    <name evidence="19" type="ORF">VitviT2T_010112</name>
</gene>
<comment type="similarity">
    <text evidence="3">Belongs to the ATPase alpha/beta chains family.</text>
</comment>
<evidence type="ECO:0000256" key="17">
    <source>
        <dbReference type="ARBA" id="ARBA00048383"/>
    </source>
</evidence>
<keyword evidence="12" id="KW-0139">CF(1)</keyword>
<dbReference type="InterPro" id="IPR027417">
    <property type="entry name" value="P-loop_NTPase"/>
</dbReference>
<evidence type="ECO:0000256" key="5">
    <source>
        <dbReference type="ARBA" id="ARBA00022448"/>
    </source>
</evidence>
<dbReference type="Proteomes" id="UP001227230">
    <property type="component" value="Chromosome 7"/>
</dbReference>
<keyword evidence="11" id="KW-0472">Membrane</keyword>
<evidence type="ECO:0000256" key="14">
    <source>
        <dbReference type="ARBA" id="ARBA00037290"/>
    </source>
</evidence>
<protein>
    <recommendedName>
        <fullName evidence="4">H(+)-transporting two-sector ATPase</fullName>
        <ecNumber evidence="4">7.1.2.2</ecNumber>
    </recommendedName>
    <alternativeName>
        <fullName evidence="16">ATP synthase F1 sector subunit beta</fullName>
    </alternativeName>
    <alternativeName>
        <fullName evidence="15">F-ATPase subunit beta</fullName>
    </alternativeName>
</protein>
<dbReference type="Gene3D" id="3.40.50.300">
    <property type="entry name" value="P-loop containing nucleotide triphosphate hydrolases"/>
    <property type="match status" value="1"/>
</dbReference>
<comment type="subcellular location">
    <subcellularLocation>
        <location evidence="2">Membrane</location>
    </subcellularLocation>
</comment>
<evidence type="ECO:0000256" key="13">
    <source>
        <dbReference type="ARBA" id="ARBA00023310"/>
    </source>
</evidence>
<keyword evidence="7" id="KW-0375">Hydrogen ion transport</keyword>
<evidence type="ECO:0000313" key="19">
    <source>
        <dbReference type="EMBL" id="WJZ91000.1"/>
    </source>
</evidence>
<evidence type="ECO:0000256" key="2">
    <source>
        <dbReference type="ARBA" id="ARBA00004370"/>
    </source>
</evidence>
<evidence type="ECO:0000256" key="7">
    <source>
        <dbReference type="ARBA" id="ARBA00022781"/>
    </source>
</evidence>
<dbReference type="SUPFAM" id="SSF52540">
    <property type="entry name" value="P-loop containing nucleoside triphosphate hydrolases"/>
    <property type="match status" value="1"/>
</dbReference>
<evidence type="ECO:0000259" key="18">
    <source>
        <dbReference type="Pfam" id="PF00006"/>
    </source>
</evidence>
<dbReference type="PANTHER" id="PTHR15184:SF71">
    <property type="entry name" value="ATP SYNTHASE SUBUNIT BETA, MITOCHONDRIAL"/>
    <property type="match status" value="1"/>
</dbReference>
<evidence type="ECO:0000256" key="8">
    <source>
        <dbReference type="ARBA" id="ARBA00022840"/>
    </source>
</evidence>
<evidence type="ECO:0000256" key="11">
    <source>
        <dbReference type="ARBA" id="ARBA00023136"/>
    </source>
</evidence>
<proteinExistence type="inferred from homology"/>
<name>A0ABY9C7K4_VITVI</name>
<evidence type="ECO:0000256" key="9">
    <source>
        <dbReference type="ARBA" id="ARBA00022967"/>
    </source>
</evidence>
<keyword evidence="13" id="KW-0066">ATP synthesis</keyword>
<keyword evidence="8" id="KW-0067">ATP-binding</keyword>
<dbReference type="Pfam" id="PF00006">
    <property type="entry name" value="ATP-synt_ab"/>
    <property type="match status" value="1"/>
</dbReference>
<evidence type="ECO:0000256" key="12">
    <source>
        <dbReference type="ARBA" id="ARBA00023196"/>
    </source>
</evidence>
<keyword evidence="20" id="KW-1185">Reference proteome</keyword>
<dbReference type="PANTHER" id="PTHR15184">
    <property type="entry name" value="ATP SYNTHASE"/>
    <property type="match status" value="1"/>
</dbReference>
<evidence type="ECO:0000256" key="16">
    <source>
        <dbReference type="ARBA" id="ARBA00042742"/>
    </source>
</evidence>
<dbReference type="EC" id="7.1.2.2" evidence="4"/>
<comment type="catalytic activity">
    <reaction evidence="17">
        <text>ATP + H2O + 4 H(+)(in) = ADP + phosphate + 5 H(+)(out)</text>
        <dbReference type="Rhea" id="RHEA:57720"/>
        <dbReference type="ChEBI" id="CHEBI:15377"/>
        <dbReference type="ChEBI" id="CHEBI:15378"/>
        <dbReference type="ChEBI" id="CHEBI:30616"/>
        <dbReference type="ChEBI" id="CHEBI:43474"/>
        <dbReference type="ChEBI" id="CHEBI:456216"/>
        <dbReference type="EC" id="7.1.2.2"/>
    </reaction>
</comment>
<dbReference type="EMBL" id="CP126654">
    <property type="protein sequence ID" value="WJZ91000.1"/>
    <property type="molecule type" value="Genomic_DNA"/>
</dbReference>
<dbReference type="InterPro" id="IPR000194">
    <property type="entry name" value="ATPase_F1/V1/A1_a/bsu_nucl-bd"/>
</dbReference>
<feature type="domain" description="ATPase F1/V1/A1 complex alpha/beta subunit nucleotide-binding" evidence="18">
    <location>
        <begin position="3"/>
        <end position="115"/>
    </location>
</feature>
<keyword evidence="9" id="KW-1278">Translocase</keyword>
<comment type="function">
    <text evidence="14">Produces ATP from ADP in the presence of a proton gradient across the membrane. The catalytic sites are hosted primarily by the beta subunits.</text>
</comment>
<keyword evidence="6" id="KW-0547">Nucleotide-binding</keyword>